<comment type="caution">
    <text evidence="1">The sequence shown here is derived from an EMBL/GenBank/DDBJ whole genome shotgun (WGS) entry which is preliminary data.</text>
</comment>
<reference evidence="1 2" key="1">
    <citation type="journal article" date="2015" name="Nature">
        <title>rRNA introns, odd ribosomes, and small enigmatic genomes across a large radiation of phyla.</title>
        <authorList>
            <person name="Brown C.T."/>
            <person name="Hug L.A."/>
            <person name="Thomas B.C."/>
            <person name="Sharon I."/>
            <person name="Castelle C.J."/>
            <person name="Singh A."/>
            <person name="Wilkins M.J."/>
            <person name="Williams K.H."/>
            <person name="Banfield J.F."/>
        </authorList>
    </citation>
    <scope>NUCLEOTIDE SEQUENCE [LARGE SCALE GENOMIC DNA]</scope>
</reference>
<sequence>MPKLLLLIIVLIIIVLTAALTIVFNFNDPASSPPKIEIDTAVNQANLLYRQRKELGENFSNGPCLSNALMPGWVLDLVHNPRQPIDDLPENQCNSFVEGRSKHFVELDIEGDLIKAK</sequence>
<dbReference type="AlphaFoldDB" id="A0A0G0NFC4"/>
<name>A0A0G0NFC4_9BACT</name>
<organism evidence="1 2">
    <name type="scientific">Candidatus Woesebacteria bacterium GW2011_GWB1_38_5b</name>
    <dbReference type="NCBI Taxonomy" id="1618569"/>
    <lineage>
        <taxon>Bacteria</taxon>
        <taxon>Candidatus Woeseibacteriota</taxon>
    </lineage>
</organism>
<dbReference type="EMBL" id="LBUZ01000004">
    <property type="protein sequence ID" value="KKQ75801.1"/>
    <property type="molecule type" value="Genomic_DNA"/>
</dbReference>
<gene>
    <name evidence="1" type="ORF">US96_C0004G0024</name>
</gene>
<protein>
    <submittedName>
        <fullName evidence="1">Uncharacterized protein</fullName>
    </submittedName>
</protein>
<evidence type="ECO:0000313" key="2">
    <source>
        <dbReference type="Proteomes" id="UP000034181"/>
    </source>
</evidence>
<accession>A0A0G0NFC4</accession>
<dbReference type="Proteomes" id="UP000034181">
    <property type="component" value="Unassembled WGS sequence"/>
</dbReference>
<proteinExistence type="predicted"/>
<evidence type="ECO:0000313" key="1">
    <source>
        <dbReference type="EMBL" id="KKQ75801.1"/>
    </source>
</evidence>